<dbReference type="PANTHER" id="PTHR30383">
    <property type="entry name" value="THIOESTERASE 1/PROTEASE 1/LYSOPHOSPHOLIPASE L1"/>
    <property type="match status" value="1"/>
</dbReference>
<accession>A0ABS2N8T8</accession>
<dbReference type="EMBL" id="JAFBDZ010000001">
    <property type="protein sequence ID" value="MBM7584248.1"/>
    <property type="molecule type" value="Genomic_DNA"/>
</dbReference>
<comment type="caution">
    <text evidence="3">The sequence shown here is derived from an EMBL/GenBank/DDBJ whole genome shotgun (WGS) entry which is preliminary data.</text>
</comment>
<evidence type="ECO:0000259" key="2">
    <source>
        <dbReference type="Pfam" id="PF13472"/>
    </source>
</evidence>
<dbReference type="Gene3D" id="3.40.50.1110">
    <property type="entry name" value="SGNH hydrolase"/>
    <property type="match status" value="1"/>
</dbReference>
<dbReference type="PROSITE" id="PS51257">
    <property type="entry name" value="PROKAR_LIPOPROTEIN"/>
    <property type="match status" value="1"/>
</dbReference>
<feature type="signal peptide" evidence="1">
    <location>
        <begin position="1"/>
        <end position="21"/>
    </location>
</feature>
<evidence type="ECO:0000313" key="4">
    <source>
        <dbReference type="Proteomes" id="UP001646157"/>
    </source>
</evidence>
<dbReference type="PANTHER" id="PTHR30383:SF27">
    <property type="entry name" value="SPORE GERMINATION LIPASE LIPC"/>
    <property type="match status" value="1"/>
</dbReference>
<protein>
    <submittedName>
        <fullName evidence="3">Lysophospholipase L1-like esterase</fullName>
    </submittedName>
</protein>
<dbReference type="Proteomes" id="UP001646157">
    <property type="component" value="Unassembled WGS sequence"/>
</dbReference>
<gene>
    <name evidence="3" type="ORF">JOC86_000785</name>
</gene>
<organism evidence="3 4">
    <name type="scientific">Rossellomorea pakistanensis</name>
    <dbReference type="NCBI Taxonomy" id="992288"/>
    <lineage>
        <taxon>Bacteria</taxon>
        <taxon>Bacillati</taxon>
        <taxon>Bacillota</taxon>
        <taxon>Bacilli</taxon>
        <taxon>Bacillales</taxon>
        <taxon>Bacillaceae</taxon>
        <taxon>Rossellomorea</taxon>
    </lineage>
</organism>
<keyword evidence="4" id="KW-1185">Reference proteome</keyword>
<reference evidence="3 4" key="1">
    <citation type="submission" date="2021-01" db="EMBL/GenBank/DDBJ databases">
        <title>Genomic Encyclopedia of Type Strains, Phase IV (KMG-IV): sequencing the most valuable type-strain genomes for metagenomic binning, comparative biology and taxonomic classification.</title>
        <authorList>
            <person name="Goeker M."/>
        </authorList>
    </citation>
    <scope>NUCLEOTIDE SEQUENCE [LARGE SCALE GENOMIC DNA]</scope>
    <source>
        <strain evidence="3 4">DSM 24834</strain>
    </source>
</reference>
<feature type="chain" id="PRO_5047211427" evidence="1">
    <location>
        <begin position="22"/>
        <end position="277"/>
    </location>
</feature>
<dbReference type="InterPro" id="IPR036514">
    <property type="entry name" value="SGNH_hydro_sf"/>
</dbReference>
<name>A0ABS2N8T8_9BACI</name>
<dbReference type="InterPro" id="IPR051532">
    <property type="entry name" value="Ester_Hydrolysis_Enzymes"/>
</dbReference>
<feature type="domain" description="SGNH hydrolase-type esterase" evidence="2">
    <location>
        <begin position="53"/>
        <end position="245"/>
    </location>
</feature>
<keyword evidence="1" id="KW-0732">Signal</keyword>
<dbReference type="Pfam" id="PF13472">
    <property type="entry name" value="Lipase_GDSL_2"/>
    <property type="match status" value="1"/>
</dbReference>
<evidence type="ECO:0000313" key="3">
    <source>
        <dbReference type="EMBL" id="MBM7584248.1"/>
    </source>
</evidence>
<sequence>MRKAMISLFTFLILLSGCSVDNMTQHVMKELELDIKSDPPENFIPKDLKVVSIGDSLTQGVGDSTKSGGYIPYLQTQLESLKAIKEAKFTNYGVRGNRTDQLLKRLNKEKIKESIDEADLVIITIGGNDVMKTFKENISNLKIQAFESAMVDYEKRLHHIIQKIQSYNPNAGIVLIGIYNPFSTWFSDIKELNQIIVEWNTLSSRVIGEYNQTEFVEVQNMFLNSERNLLFEEDYFHPNDLGYELMANRMFKILTQRETLNELTNNQFLLKEEEQPS</sequence>
<proteinExistence type="predicted"/>
<dbReference type="SUPFAM" id="SSF52266">
    <property type="entry name" value="SGNH hydrolase"/>
    <property type="match status" value="1"/>
</dbReference>
<evidence type="ECO:0000256" key="1">
    <source>
        <dbReference type="SAM" id="SignalP"/>
    </source>
</evidence>
<dbReference type="InterPro" id="IPR013830">
    <property type="entry name" value="SGNH_hydro"/>
</dbReference>
<dbReference type="RefSeq" id="WP_205168426.1">
    <property type="nucleotide sequence ID" value="NZ_JAFBDZ010000001.1"/>
</dbReference>
<dbReference type="CDD" id="cd04506">
    <property type="entry name" value="SGNH_hydrolase_YpmR_like"/>
    <property type="match status" value="1"/>
</dbReference>